<accession>A0A919MTU2</accession>
<evidence type="ECO:0000313" key="2">
    <source>
        <dbReference type="EMBL" id="GIE99606.1"/>
    </source>
</evidence>
<name>A0A919MTU2_9ACTN</name>
<dbReference type="AlphaFoldDB" id="A0A919MTU2"/>
<organism evidence="2 3">
    <name type="scientific">Paractinoplanes rishiriensis</name>
    <dbReference type="NCBI Taxonomy" id="1050105"/>
    <lineage>
        <taxon>Bacteria</taxon>
        <taxon>Bacillati</taxon>
        <taxon>Actinomycetota</taxon>
        <taxon>Actinomycetes</taxon>
        <taxon>Micromonosporales</taxon>
        <taxon>Micromonosporaceae</taxon>
        <taxon>Paractinoplanes</taxon>
    </lineage>
</organism>
<feature type="compositionally biased region" description="Low complexity" evidence="1">
    <location>
        <begin position="8"/>
        <end position="41"/>
    </location>
</feature>
<gene>
    <name evidence="2" type="ORF">Ari01nite_70710</name>
</gene>
<feature type="region of interest" description="Disordered" evidence="1">
    <location>
        <begin position="1"/>
        <end position="43"/>
    </location>
</feature>
<sequence length="148" mass="14583">MLTLTACGGADEAGAPTATATTAASAPAATPTSEAAPAAAGADDKKICESVKKAGEEMKAELVKAVQAGEDFESPEAMKKIISGLHEKLVPLAASAGDSEVGAALTAFSEEAAKSLAAKDPSANEKEFEKTGTAITAACKPTGVNAGF</sequence>
<protein>
    <submittedName>
        <fullName evidence="2">Uncharacterized protein</fullName>
    </submittedName>
</protein>
<keyword evidence="3" id="KW-1185">Reference proteome</keyword>
<comment type="caution">
    <text evidence="2">The sequence shown here is derived from an EMBL/GenBank/DDBJ whole genome shotgun (WGS) entry which is preliminary data.</text>
</comment>
<evidence type="ECO:0000313" key="3">
    <source>
        <dbReference type="Proteomes" id="UP000636960"/>
    </source>
</evidence>
<evidence type="ECO:0000256" key="1">
    <source>
        <dbReference type="SAM" id="MobiDB-lite"/>
    </source>
</evidence>
<reference evidence="2" key="1">
    <citation type="submission" date="2021-01" db="EMBL/GenBank/DDBJ databases">
        <title>Whole genome shotgun sequence of Actinoplanes rishiriensis NBRC 108556.</title>
        <authorList>
            <person name="Komaki H."/>
            <person name="Tamura T."/>
        </authorList>
    </citation>
    <scope>NUCLEOTIDE SEQUENCE</scope>
    <source>
        <strain evidence="2">NBRC 108556</strain>
    </source>
</reference>
<dbReference type="EMBL" id="BOMV01000076">
    <property type="protein sequence ID" value="GIE99606.1"/>
    <property type="molecule type" value="Genomic_DNA"/>
</dbReference>
<dbReference type="Proteomes" id="UP000636960">
    <property type="component" value="Unassembled WGS sequence"/>
</dbReference>
<proteinExistence type="predicted"/>